<evidence type="ECO:0000313" key="3">
    <source>
        <dbReference type="Proteomes" id="UP000236630"/>
    </source>
</evidence>
<organism evidence="2 3">
    <name type="scientific">Citrus unshiu</name>
    <name type="common">Satsuma mandarin</name>
    <name type="synonym">Citrus nobilis var. unshiu</name>
    <dbReference type="NCBI Taxonomy" id="55188"/>
    <lineage>
        <taxon>Eukaryota</taxon>
        <taxon>Viridiplantae</taxon>
        <taxon>Streptophyta</taxon>
        <taxon>Embryophyta</taxon>
        <taxon>Tracheophyta</taxon>
        <taxon>Spermatophyta</taxon>
        <taxon>Magnoliopsida</taxon>
        <taxon>eudicotyledons</taxon>
        <taxon>Gunneridae</taxon>
        <taxon>Pentapetalae</taxon>
        <taxon>rosids</taxon>
        <taxon>malvids</taxon>
        <taxon>Sapindales</taxon>
        <taxon>Rutaceae</taxon>
        <taxon>Aurantioideae</taxon>
        <taxon>Citrus</taxon>
    </lineage>
</organism>
<evidence type="ECO:0000256" key="1">
    <source>
        <dbReference type="SAM" id="Phobius"/>
    </source>
</evidence>
<dbReference type="AlphaFoldDB" id="A0A2H5QA92"/>
<proteinExistence type="predicted"/>
<dbReference type="Proteomes" id="UP000236630">
    <property type="component" value="Unassembled WGS sequence"/>
</dbReference>
<keyword evidence="1" id="KW-0472">Membrane</keyword>
<comment type="caution">
    <text evidence="2">The sequence shown here is derived from an EMBL/GenBank/DDBJ whole genome shotgun (WGS) entry which is preliminary data.</text>
</comment>
<accession>A0A2H5QA92</accession>
<evidence type="ECO:0000313" key="2">
    <source>
        <dbReference type="EMBL" id="GAY61481.1"/>
    </source>
</evidence>
<sequence length="334" mass="37976">MFNSQKPIYNLFQHANPNCKSEEGRPFSGKYLSLGQSTRFKSTIEEDRRSRFGKSTILRDVREAGRGCVVPITSAFGGNDTVSSSHPLISRQRRICEIPSPAQSLTSKSSYYHQSPVNEGWWEGHLLQGLEAHLLFLFLIVEERSDCAIPWPHEFRTRQSPFGKGHQISTIPYPNLLKLAEIIYEVYLLLLLLLLLWMPSSTVKVLMLLQHWMPNLLRLRGSWTAARYVNERQTQISKISRDELVSHIHASGNDFSASQPSISIFFNLEGRATSGKETRELQRKIVISLKELKLSTDCGSLTMPLQRLNLRYSSLHDNSQSCCCRSFSSSATKD</sequence>
<name>A0A2H5QA92_CITUN</name>
<dbReference type="EMBL" id="BDQV01000272">
    <property type="protein sequence ID" value="GAY61481.1"/>
    <property type="molecule type" value="Genomic_DNA"/>
</dbReference>
<keyword evidence="1" id="KW-0812">Transmembrane</keyword>
<keyword evidence="1" id="KW-1133">Transmembrane helix</keyword>
<keyword evidence="3" id="KW-1185">Reference proteome</keyword>
<reference evidence="2 3" key="1">
    <citation type="journal article" date="2017" name="Front. Genet.">
        <title>Draft sequencing of the heterozygous diploid genome of Satsuma (Citrus unshiu Marc.) using a hybrid assembly approach.</title>
        <authorList>
            <person name="Shimizu T."/>
            <person name="Tanizawa Y."/>
            <person name="Mochizuki T."/>
            <person name="Nagasaki H."/>
            <person name="Yoshioka T."/>
            <person name="Toyoda A."/>
            <person name="Fujiyama A."/>
            <person name="Kaminuma E."/>
            <person name="Nakamura Y."/>
        </authorList>
    </citation>
    <scope>NUCLEOTIDE SEQUENCE [LARGE SCALE GENOMIC DNA]</scope>
    <source>
        <strain evidence="3">cv. Miyagawa wase</strain>
    </source>
</reference>
<feature type="transmembrane region" description="Helical" evidence="1">
    <location>
        <begin position="186"/>
        <end position="209"/>
    </location>
</feature>
<protein>
    <submittedName>
        <fullName evidence="2">Uncharacterized protein</fullName>
    </submittedName>
</protein>
<gene>
    <name evidence="2" type="ORF">CUMW_210330</name>
</gene>